<comment type="caution">
    <text evidence="2">The sequence shown here is derived from an EMBL/GenBank/DDBJ whole genome shotgun (WGS) entry which is preliminary data.</text>
</comment>
<evidence type="ECO:0000313" key="3">
    <source>
        <dbReference type="Proteomes" id="UP001151760"/>
    </source>
</evidence>
<sequence length="346" mass="40084">MVETEHLYFHRAKQSKLRCDTYSNIRQSVAKGNTDPMLLGKLFVLASSFTGGPRYMKQNYMDAMALCRWYGCPDLFITITCNQNCPEIARYMEAHNLSATDRPDVMSRVFKMKLDQLVKDLKDLRLFGHTQAVVYTVEFQKRGLPHTHICLFLHKDDKVPSVDQIDKFISVEILDKNKDPDLYKLVSDFMMHGPCGEDDPTHVCMVDEKCTKHFPKKFTERSSVDSEGYPVYRRRDNGRYVEKSKSHLHNGYVIPYNATLLKRPDRVSAQLYETVTNEDGQQVKKVVDEIKAFYDCRYLSACGRGVLYDENSDLETVMHKPSVGQSMFEGWMKMNELYPKARELTC</sequence>
<accession>A0ABQ4Z2U3</accession>
<gene>
    <name evidence="2" type="ORF">Tco_0750062</name>
</gene>
<proteinExistence type="predicted"/>
<protein>
    <recommendedName>
        <fullName evidence="1">Helitron helicase-like domain-containing protein</fullName>
    </recommendedName>
</protein>
<dbReference type="InterPro" id="IPR025476">
    <property type="entry name" value="Helitron_helicase-like"/>
</dbReference>
<name>A0ABQ4Z2U3_9ASTR</name>
<evidence type="ECO:0000313" key="2">
    <source>
        <dbReference type="EMBL" id="GJS83521.1"/>
    </source>
</evidence>
<dbReference type="EMBL" id="BQNB010010908">
    <property type="protein sequence ID" value="GJS83521.1"/>
    <property type="molecule type" value="Genomic_DNA"/>
</dbReference>
<keyword evidence="3" id="KW-1185">Reference proteome</keyword>
<dbReference type="Proteomes" id="UP001151760">
    <property type="component" value="Unassembled WGS sequence"/>
</dbReference>
<organism evidence="2 3">
    <name type="scientific">Tanacetum coccineum</name>
    <dbReference type="NCBI Taxonomy" id="301880"/>
    <lineage>
        <taxon>Eukaryota</taxon>
        <taxon>Viridiplantae</taxon>
        <taxon>Streptophyta</taxon>
        <taxon>Embryophyta</taxon>
        <taxon>Tracheophyta</taxon>
        <taxon>Spermatophyta</taxon>
        <taxon>Magnoliopsida</taxon>
        <taxon>eudicotyledons</taxon>
        <taxon>Gunneridae</taxon>
        <taxon>Pentapetalae</taxon>
        <taxon>asterids</taxon>
        <taxon>campanulids</taxon>
        <taxon>Asterales</taxon>
        <taxon>Asteraceae</taxon>
        <taxon>Asteroideae</taxon>
        <taxon>Anthemideae</taxon>
        <taxon>Anthemidinae</taxon>
        <taxon>Tanacetum</taxon>
    </lineage>
</organism>
<dbReference type="PANTHER" id="PTHR45786:SF74">
    <property type="entry name" value="ATP-DEPENDENT DNA HELICASE"/>
    <property type="match status" value="1"/>
</dbReference>
<feature type="domain" description="Helitron helicase-like" evidence="1">
    <location>
        <begin position="2"/>
        <end position="149"/>
    </location>
</feature>
<dbReference type="Pfam" id="PF14214">
    <property type="entry name" value="Helitron_like_N"/>
    <property type="match status" value="1"/>
</dbReference>
<evidence type="ECO:0000259" key="1">
    <source>
        <dbReference type="Pfam" id="PF14214"/>
    </source>
</evidence>
<reference evidence="2" key="2">
    <citation type="submission" date="2022-01" db="EMBL/GenBank/DDBJ databases">
        <authorList>
            <person name="Yamashiro T."/>
            <person name="Shiraishi A."/>
            <person name="Satake H."/>
            <person name="Nakayama K."/>
        </authorList>
    </citation>
    <scope>NUCLEOTIDE SEQUENCE</scope>
</reference>
<reference evidence="2" key="1">
    <citation type="journal article" date="2022" name="Int. J. Mol. Sci.">
        <title>Draft Genome of Tanacetum Coccineum: Genomic Comparison of Closely Related Tanacetum-Family Plants.</title>
        <authorList>
            <person name="Yamashiro T."/>
            <person name="Shiraishi A."/>
            <person name="Nakayama K."/>
            <person name="Satake H."/>
        </authorList>
    </citation>
    <scope>NUCLEOTIDE SEQUENCE</scope>
</reference>
<dbReference type="PANTHER" id="PTHR45786">
    <property type="entry name" value="DNA BINDING PROTEIN-LIKE"/>
    <property type="match status" value="1"/>
</dbReference>